<keyword evidence="7" id="KW-1185">Reference proteome</keyword>
<evidence type="ECO:0000313" key="7">
    <source>
        <dbReference type="Proteomes" id="UP000180254"/>
    </source>
</evidence>
<dbReference type="Proteomes" id="UP000180254">
    <property type="component" value="Unassembled WGS sequence"/>
</dbReference>
<protein>
    <submittedName>
        <fullName evidence="6">Holin family protein</fullName>
    </submittedName>
</protein>
<dbReference type="STRING" id="39480.EUAN_08370"/>
<reference evidence="6 7" key="1">
    <citation type="submission" date="2016-09" db="EMBL/GenBank/DDBJ databases">
        <title>Genome sequence of Eubacterium angustum.</title>
        <authorList>
            <person name="Poehlein A."/>
            <person name="Daniel R."/>
        </authorList>
    </citation>
    <scope>NUCLEOTIDE SEQUENCE [LARGE SCALE GENOMIC DNA]</scope>
    <source>
        <strain evidence="6 7">DSM 1989</strain>
    </source>
</reference>
<evidence type="ECO:0000256" key="5">
    <source>
        <dbReference type="SAM" id="Phobius"/>
    </source>
</evidence>
<dbReference type="OrthoDB" id="88184at2"/>
<sequence length="144" mass="15360">MERINVAKTGVLSVAGTVGSFAVHQLGGWDMALNTLIIFMSVDYITGLVVAGVFNNSTKTEFGALESGAGFRGLCKKGMILAIVLMAYRLDMVMGSEFIRDAVIIAYIINESISIIENAGLMGLPVPSALKKAIEVLKSKSEEE</sequence>
<keyword evidence="2 5" id="KW-0812">Transmembrane</keyword>
<dbReference type="GO" id="GO:0016020">
    <property type="term" value="C:membrane"/>
    <property type="evidence" value="ECO:0007669"/>
    <property type="project" value="UniProtKB-SubCell"/>
</dbReference>
<dbReference type="NCBIfam" id="TIGR01593">
    <property type="entry name" value="holin_tox_secr"/>
    <property type="match status" value="1"/>
</dbReference>
<evidence type="ECO:0000256" key="3">
    <source>
        <dbReference type="ARBA" id="ARBA00022989"/>
    </source>
</evidence>
<feature type="transmembrane region" description="Helical" evidence="5">
    <location>
        <begin position="31"/>
        <end position="54"/>
    </location>
</feature>
<dbReference type="RefSeq" id="WP_071061972.1">
    <property type="nucleotide sequence ID" value="NZ_MKIE01000002.1"/>
</dbReference>
<evidence type="ECO:0000256" key="4">
    <source>
        <dbReference type="ARBA" id="ARBA00023136"/>
    </source>
</evidence>
<comment type="caution">
    <text evidence="6">The sequence shown here is derived from an EMBL/GenBank/DDBJ whole genome shotgun (WGS) entry which is preliminary data.</text>
</comment>
<evidence type="ECO:0000256" key="1">
    <source>
        <dbReference type="ARBA" id="ARBA00004141"/>
    </source>
</evidence>
<keyword evidence="3 5" id="KW-1133">Transmembrane helix</keyword>
<dbReference type="Pfam" id="PF05105">
    <property type="entry name" value="Phage_holin_4_1"/>
    <property type="match status" value="1"/>
</dbReference>
<organism evidence="6 7">
    <name type="scientific">Andreesenia angusta</name>
    <dbReference type="NCBI Taxonomy" id="39480"/>
    <lineage>
        <taxon>Bacteria</taxon>
        <taxon>Bacillati</taxon>
        <taxon>Bacillota</taxon>
        <taxon>Tissierellia</taxon>
        <taxon>Tissierellales</taxon>
        <taxon>Gottschalkiaceae</taxon>
        <taxon>Andreesenia</taxon>
    </lineage>
</organism>
<dbReference type="EMBL" id="MKIE01000002">
    <property type="protein sequence ID" value="OHW63053.1"/>
    <property type="molecule type" value="Genomic_DNA"/>
</dbReference>
<comment type="subcellular location">
    <subcellularLocation>
        <location evidence="1">Membrane</location>
        <topology evidence="1">Multi-pass membrane protein</topology>
    </subcellularLocation>
</comment>
<dbReference type="InterPro" id="IPR006480">
    <property type="entry name" value="Phage_holin_4_1"/>
</dbReference>
<dbReference type="AlphaFoldDB" id="A0A1S1V8W7"/>
<keyword evidence="4 5" id="KW-0472">Membrane</keyword>
<proteinExistence type="predicted"/>
<evidence type="ECO:0000256" key="2">
    <source>
        <dbReference type="ARBA" id="ARBA00022692"/>
    </source>
</evidence>
<name>A0A1S1V8W7_9FIRM</name>
<evidence type="ECO:0000313" key="6">
    <source>
        <dbReference type="EMBL" id="OHW63053.1"/>
    </source>
</evidence>
<accession>A0A1S1V8W7</accession>
<gene>
    <name evidence="6" type="ORF">EUAN_08370</name>
</gene>